<name>A0A2T0ZVT4_9ACTN</name>
<dbReference type="OrthoDB" id="9799036at2"/>
<dbReference type="SUPFAM" id="SSF54637">
    <property type="entry name" value="Thioesterase/thiol ester dehydrase-isomerase"/>
    <property type="match status" value="1"/>
</dbReference>
<gene>
    <name evidence="1" type="ORF">CLV47_11780</name>
</gene>
<evidence type="ECO:0000313" key="2">
    <source>
        <dbReference type="Proteomes" id="UP000237752"/>
    </source>
</evidence>
<dbReference type="AlphaFoldDB" id="A0A2T0ZVT4"/>
<sequence>MVGEAVVEESSVRETYIHPVHLRWSDEDRNGHVNNSKFMTYTEDARIAWLGVMRAQTGAGPGSEGVILASLHCEYKAQVHFAHTKELEVLNTVRRIGSSSVELHQTVQVPGAEVVADLITVLVSFDYDAGRAAPWGDEQRAWLGKYVEGVGDAAAV</sequence>
<comment type="caution">
    <text evidence="1">The sequence shown here is derived from an EMBL/GenBank/DDBJ whole genome shotgun (WGS) entry which is preliminary data.</text>
</comment>
<dbReference type="GO" id="GO:0016787">
    <property type="term" value="F:hydrolase activity"/>
    <property type="evidence" value="ECO:0007669"/>
    <property type="project" value="UniProtKB-KW"/>
</dbReference>
<organism evidence="1 2">
    <name type="scientific">Antricoccus suffuscus</name>
    <dbReference type="NCBI Taxonomy" id="1629062"/>
    <lineage>
        <taxon>Bacteria</taxon>
        <taxon>Bacillati</taxon>
        <taxon>Actinomycetota</taxon>
        <taxon>Actinomycetes</taxon>
        <taxon>Geodermatophilales</taxon>
        <taxon>Antricoccaceae</taxon>
        <taxon>Antricoccus</taxon>
    </lineage>
</organism>
<dbReference type="Gene3D" id="3.10.129.10">
    <property type="entry name" value="Hotdog Thioesterase"/>
    <property type="match status" value="1"/>
</dbReference>
<proteinExistence type="predicted"/>
<keyword evidence="1" id="KW-0378">Hydrolase</keyword>
<evidence type="ECO:0000313" key="1">
    <source>
        <dbReference type="EMBL" id="PRZ40443.1"/>
    </source>
</evidence>
<keyword evidence="2" id="KW-1185">Reference proteome</keyword>
<reference evidence="1 2" key="1">
    <citation type="submission" date="2018-03" db="EMBL/GenBank/DDBJ databases">
        <title>Genomic Encyclopedia of Archaeal and Bacterial Type Strains, Phase II (KMG-II): from individual species to whole genera.</title>
        <authorList>
            <person name="Goeker M."/>
        </authorList>
    </citation>
    <scope>NUCLEOTIDE SEQUENCE [LARGE SCALE GENOMIC DNA]</scope>
    <source>
        <strain evidence="1 2">DSM 100065</strain>
    </source>
</reference>
<accession>A0A2T0ZVT4</accession>
<protein>
    <submittedName>
        <fullName evidence="1">Acyl-CoA thioester hydrolase</fullName>
    </submittedName>
</protein>
<dbReference type="EMBL" id="PVUE01000017">
    <property type="protein sequence ID" value="PRZ40443.1"/>
    <property type="molecule type" value="Genomic_DNA"/>
</dbReference>
<dbReference type="CDD" id="cd00586">
    <property type="entry name" value="4HBT"/>
    <property type="match status" value="1"/>
</dbReference>
<dbReference type="Proteomes" id="UP000237752">
    <property type="component" value="Unassembled WGS sequence"/>
</dbReference>
<dbReference type="InterPro" id="IPR029069">
    <property type="entry name" value="HotDog_dom_sf"/>
</dbReference>
<dbReference type="Pfam" id="PF13279">
    <property type="entry name" value="4HBT_2"/>
    <property type="match status" value="1"/>
</dbReference>